<evidence type="ECO:0000313" key="3">
    <source>
        <dbReference type="EMBL" id="WUS54515.1"/>
    </source>
</evidence>
<dbReference type="InterPro" id="IPR013216">
    <property type="entry name" value="Methyltransf_11"/>
</dbReference>
<dbReference type="SUPFAM" id="SSF53335">
    <property type="entry name" value="S-adenosyl-L-methionine-dependent methyltransferases"/>
    <property type="match status" value="1"/>
</dbReference>
<feature type="region of interest" description="Disordered" evidence="1">
    <location>
        <begin position="1"/>
        <end position="28"/>
    </location>
</feature>
<sequence length="295" mass="30596">METDVAMVESPKRPAGAAGADPNGKGTDFEEFERAGWARRSGTYDEGFGRMTAGVHESLLDSAGVRPGTRLLEVGCGTGRLALAALGRGAAVVATDAVEQMVAEAAAALPQARVLHGALPRLPFADGDFDAVAGAFVINHVPEPVAAVAELARVTAPGGRVALSWWDAPDRNPAQGLVAAAVAEAGATPVGDLPTHSPFAPYASPEAFAGLLAGAGLTAIRVEPVRWTHRVDPHRWWRDILTGTVLTSSLIEGQDARTVARIRAVYDRLVAPFAQPDGSVRLPVAALIAVGTRQG</sequence>
<reference evidence="3 4" key="1">
    <citation type="submission" date="2022-10" db="EMBL/GenBank/DDBJ databases">
        <title>The complete genomes of actinobacterial strains from the NBC collection.</title>
        <authorList>
            <person name="Joergensen T.S."/>
            <person name="Alvarez Arevalo M."/>
            <person name="Sterndorff E.B."/>
            <person name="Faurdal D."/>
            <person name="Vuksanovic O."/>
            <person name="Mourched A.-S."/>
            <person name="Charusanti P."/>
            <person name="Shaw S."/>
            <person name="Blin K."/>
            <person name="Weber T."/>
        </authorList>
    </citation>
    <scope>NUCLEOTIDE SEQUENCE [LARGE SCALE GENOMIC DNA]</scope>
    <source>
        <strain evidence="3 4">NBC_01247</strain>
    </source>
</reference>
<name>A0ABZ1W100_9ACTN</name>
<dbReference type="GO" id="GO:0008168">
    <property type="term" value="F:methyltransferase activity"/>
    <property type="evidence" value="ECO:0007669"/>
    <property type="project" value="UniProtKB-KW"/>
</dbReference>
<dbReference type="PANTHER" id="PTHR43591">
    <property type="entry name" value="METHYLTRANSFERASE"/>
    <property type="match status" value="1"/>
</dbReference>
<feature type="domain" description="Methyltransferase type 11" evidence="2">
    <location>
        <begin position="72"/>
        <end position="162"/>
    </location>
</feature>
<evidence type="ECO:0000259" key="2">
    <source>
        <dbReference type="Pfam" id="PF08241"/>
    </source>
</evidence>
<organism evidence="3 4">
    <name type="scientific">Kitasatospora herbaricolor</name>
    <dbReference type="NCBI Taxonomy" id="68217"/>
    <lineage>
        <taxon>Bacteria</taxon>
        <taxon>Bacillati</taxon>
        <taxon>Actinomycetota</taxon>
        <taxon>Actinomycetes</taxon>
        <taxon>Kitasatosporales</taxon>
        <taxon>Streptomycetaceae</taxon>
        <taxon>Kitasatospora</taxon>
    </lineage>
</organism>
<protein>
    <submittedName>
        <fullName evidence="3">Methyltransferase domain-containing protein</fullName>
    </submittedName>
</protein>
<keyword evidence="4" id="KW-1185">Reference proteome</keyword>
<dbReference type="Gene3D" id="3.40.50.150">
    <property type="entry name" value="Vaccinia Virus protein VP39"/>
    <property type="match status" value="1"/>
</dbReference>
<dbReference type="RefSeq" id="WP_329500943.1">
    <property type="nucleotide sequence ID" value="NZ_CP108460.1"/>
</dbReference>
<accession>A0ABZ1W100</accession>
<dbReference type="Pfam" id="PF08241">
    <property type="entry name" value="Methyltransf_11"/>
    <property type="match status" value="1"/>
</dbReference>
<dbReference type="InterPro" id="IPR029063">
    <property type="entry name" value="SAM-dependent_MTases_sf"/>
</dbReference>
<dbReference type="GO" id="GO:0032259">
    <property type="term" value="P:methylation"/>
    <property type="evidence" value="ECO:0007669"/>
    <property type="project" value="UniProtKB-KW"/>
</dbReference>
<keyword evidence="3" id="KW-0489">Methyltransferase</keyword>
<dbReference type="PANTHER" id="PTHR43591:SF24">
    <property type="entry name" value="2-METHOXY-6-POLYPRENYL-1,4-BENZOQUINOL METHYLASE, MITOCHONDRIAL"/>
    <property type="match status" value="1"/>
</dbReference>
<dbReference type="EMBL" id="CP108482">
    <property type="protein sequence ID" value="WUS54515.1"/>
    <property type="molecule type" value="Genomic_DNA"/>
</dbReference>
<dbReference type="Proteomes" id="UP001432014">
    <property type="component" value="Chromosome"/>
</dbReference>
<gene>
    <name evidence="3" type="ORF">OG469_02740</name>
</gene>
<keyword evidence="3" id="KW-0808">Transferase</keyword>
<proteinExistence type="predicted"/>
<dbReference type="CDD" id="cd02440">
    <property type="entry name" value="AdoMet_MTases"/>
    <property type="match status" value="1"/>
</dbReference>
<evidence type="ECO:0000256" key="1">
    <source>
        <dbReference type="SAM" id="MobiDB-lite"/>
    </source>
</evidence>
<evidence type="ECO:0000313" key="4">
    <source>
        <dbReference type="Proteomes" id="UP001432014"/>
    </source>
</evidence>